<dbReference type="GO" id="GO:0005886">
    <property type="term" value="C:plasma membrane"/>
    <property type="evidence" value="ECO:0007669"/>
    <property type="project" value="UniProtKB-SubCell"/>
</dbReference>
<dbReference type="FunFam" id="1.20.58.340:FF:000004">
    <property type="entry name" value="Magnesium transport protein CorA"/>
    <property type="match status" value="1"/>
</dbReference>
<evidence type="ECO:0000256" key="7">
    <source>
        <dbReference type="ARBA" id="ARBA00022989"/>
    </source>
</evidence>
<dbReference type="CDD" id="cd12830">
    <property type="entry name" value="MtCorA-like"/>
    <property type="match status" value="1"/>
</dbReference>
<evidence type="ECO:0000256" key="10">
    <source>
        <dbReference type="ARBA" id="ARBA00034269"/>
    </source>
</evidence>
<dbReference type="Proteomes" id="UP000008460">
    <property type="component" value="Chromosome"/>
</dbReference>
<evidence type="ECO:0000313" key="13">
    <source>
        <dbReference type="EMBL" id="AEE45910.1"/>
    </source>
</evidence>
<dbReference type="GO" id="GO:0015087">
    <property type="term" value="F:cobalt ion transmembrane transporter activity"/>
    <property type="evidence" value="ECO:0007669"/>
    <property type="project" value="TreeGrafter"/>
</dbReference>
<feature type="transmembrane region" description="Helical" evidence="12">
    <location>
        <begin position="266"/>
        <end position="285"/>
    </location>
</feature>
<evidence type="ECO:0000256" key="9">
    <source>
        <dbReference type="ARBA" id="ARBA00023136"/>
    </source>
</evidence>
<dbReference type="GO" id="GO:0050897">
    <property type="term" value="F:cobalt ion binding"/>
    <property type="evidence" value="ECO:0007669"/>
    <property type="project" value="TreeGrafter"/>
</dbReference>
<dbReference type="SUPFAM" id="SSF143865">
    <property type="entry name" value="CorA soluble domain-like"/>
    <property type="match status" value="1"/>
</dbReference>
<keyword evidence="3" id="KW-0813">Transport</keyword>
<dbReference type="SUPFAM" id="SSF144083">
    <property type="entry name" value="Magnesium transport protein CorA, transmembrane region"/>
    <property type="match status" value="1"/>
</dbReference>
<evidence type="ECO:0000256" key="1">
    <source>
        <dbReference type="ARBA" id="ARBA00004651"/>
    </source>
</evidence>
<comment type="catalytic activity">
    <reaction evidence="10">
        <text>Mg(2+)(in) = Mg(2+)(out)</text>
        <dbReference type="Rhea" id="RHEA:29827"/>
        <dbReference type="ChEBI" id="CHEBI:18420"/>
    </reaction>
</comment>
<dbReference type="KEGG" id="cfi:Celf_1779"/>
<evidence type="ECO:0000256" key="5">
    <source>
        <dbReference type="ARBA" id="ARBA00022692"/>
    </source>
</evidence>
<keyword evidence="4" id="KW-1003">Cell membrane</keyword>
<keyword evidence="9 12" id="KW-0472">Membrane</keyword>
<dbReference type="eggNOG" id="COG0598">
    <property type="taxonomic scope" value="Bacteria"/>
</dbReference>
<dbReference type="AlphaFoldDB" id="F4GYC1"/>
<evidence type="ECO:0000256" key="4">
    <source>
        <dbReference type="ARBA" id="ARBA00022475"/>
    </source>
</evidence>
<evidence type="ECO:0000256" key="12">
    <source>
        <dbReference type="SAM" id="Phobius"/>
    </source>
</evidence>
<keyword evidence="14" id="KW-1185">Reference proteome</keyword>
<keyword evidence="8" id="KW-0406">Ion transport</keyword>
<dbReference type="Pfam" id="PF01544">
    <property type="entry name" value="CorA"/>
    <property type="match status" value="1"/>
</dbReference>
<evidence type="ECO:0000313" key="14">
    <source>
        <dbReference type="Proteomes" id="UP000008460"/>
    </source>
</evidence>
<feature type="transmembrane region" description="Helical" evidence="12">
    <location>
        <begin position="297"/>
        <end position="317"/>
    </location>
</feature>
<evidence type="ECO:0000256" key="11">
    <source>
        <dbReference type="ARBA" id="ARBA00045497"/>
    </source>
</evidence>
<sequence>MDERADAVTGTDETTRTIGGGATWVVVRDAVDLPGAARRHGVGEDACAVLRLRGAGAHPPTPDHPVRARIDRTPDGTLVVTTPTLSYDPASRQVSTGALSLLVGHDVVLTAESGGADVLGRTAERLAAGPPVPDEGVRQVLALALLALVASAADVEIELGDAVAATEAEVFSTTSGDPVQRIYDLKREIAEARRALGPVTSVLPELVADAGDEPGGERTQRWLRRVQASVDRVDQHLDAHDDLLGDMLSAHLSRVSVRQNEDMRKISAWAAIAAVPTLVAGVYGMNFEHMPELTWHYGYPAALLGMTAVCVVLYRLFRRSGWL</sequence>
<protein>
    <submittedName>
        <fullName evidence="13">Mg2 transporter protein CorA family protein</fullName>
    </submittedName>
</protein>
<comment type="subcellular location">
    <subcellularLocation>
        <location evidence="1">Cell membrane</location>
        <topology evidence="1">Multi-pass membrane protein</topology>
    </subcellularLocation>
</comment>
<dbReference type="InterPro" id="IPR002523">
    <property type="entry name" value="MgTranspt_CorA/ZnTranspt_ZntB"/>
</dbReference>
<dbReference type="GO" id="GO:0000287">
    <property type="term" value="F:magnesium ion binding"/>
    <property type="evidence" value="ECO:0007669"/>
    <property type="project" value="TreeGrafter"/>
</dbReference>
<keyword evidence="7 12" id="KW-1133">Transmembrane helix</keyword>
<accession>F4GYC1</accession>
<dbReference type="Gene3D" id="1.20.58.340">
    <property type="entry name" value="Magnesium transport protein CorA, transmembrane region"/>
    <property type="match status" value="2"/>
</dbReference>
<comment type="similarity">
    <text evidence="2">Belongs to the CorA metal ion transporter (MIT) (TC 1.A.35) family.</text>
</comment>
<comment type="function">
    <text evidence="11">Mediates influx of magnesium ions. Alternates between open and closed states. Activated by low cytoplasmic Mg(2+) levels. Inactive when cytoplasmic Mg(2+) levels are high.</text>
</comment>
<dbReference type="PANTHER" id="PTHR46494:SF1">
    <property type="entry name" value="CORA FAMILY METAL ION TRANSPORTER (EUROFUNG)"/>
    <property type="match status" value="1"/>
</dbReference>
<keyword evidence="5 12" id="KW-0812">Transmembrane</keyword>
<evidence type="ECO:0000256" key="6">
    <source>
        <dbReference type="ARBA" id="ARBA00022842"/>
    </source>
</evidence>
<dbReference type="HOGENOM" id="CLU_007127_0_2_11"/>
<evidence type="ECO:0000256" key="3">
    <source>
        <dbReference type="ARBA" id="ARBA00022448"/>
    </source>
</evidence>
<dbReference type="RefSeq" id="WP_013770936.1">
    <property type="nucleotide sequence ID" value="NC_015514.1"/>
</dbReference>
<name>F4GYC1_CELFA</name>
<dbReference type="InterPro" id="IPR045863">
    <property type="entry name" value="CorA_TM1_TM2"/>
</dbReference>
<dbReference type="EMBL" id="CP002666">
    <property type="protein sequence ID" value="AEE45910.1"/>
    <property type="molecule type" value="Genomic_DNA"/>
</dbReference>
<evidence type="ECO:0000256" key="2">
    <source>
        <dbReference type="ARBA" id="ARBA00009765"/>
    </source>
</evidence>
<reference evidence="13 14" key="1">
    <citation type="submission" date="2011-04" db="EMBL/GenBank/DDBJ databases">
        <title>Complete sequence of Cellulomonas fimi ATCC 484.</title>
        <authorList>
            <consortium name="US DOE Joint Genome Institute"/>
            <person name="Lucas S."/>
            <person name="Han J."/>
            <person name="Lapidus A."/>
            <person name="Cheng J.-F."/>
            <person name="Goodwin L."/>
            <person name="Pitluck S."/>
            <person name="Peters L."/>
            <person name="Chertkov O."/>
            <person name="Detter J.C."/>
            <person name="Han C."/>
            <person name="Tapia R."/>
            <person name="Land M."/>
            <person name="Hauser L."/>
            <person name="Kyrpides N."/>
            <person name="Ivanova N."/>
            <person name="Ovchinnikova G."/>
            <person name="Pagani I."/>
            <person name="Mead D."/>
            <person name="Brumm P."/>
            <person name="Woyke T."/>
        </authorList>
    </citation>
    <scope>NUCLEOTIDE SEQUENCE [LARGE SCALE GENOMIC DNA]</scope>
    <source>
        <strain evidence="14">ATCC 484 / DSM 20113 / JCM 1341 / NBRC 15513 / NCIMB 8980 / NCTC 7547</strain>
    </source>
</reference>
<organism evidence="13 14">
    <name type="scientific">Cellulomonas fimi (strain ATCC 484 / DSM 20113 / JCM 1341 / CCUG 24087 / LMG 16345 / NBRC 15513 / NCIMB 8980 / NCTC 7547 / NRS-133)</name>
    <dbReference type="NCBI Taxonomy" id="590998"/>
    <lineage>
        <taxon>Bacteria</taxon>
        <taxon>Bacillati</taxon>
        <taxon>Actinomycetota</taxon>
        <taxon>Actinomycetes</taxon>
        <taxon>Micrococcales</taxon>
        <taxon>Cellulomonadaceae</taxon>
        <taxon>Cellulomonas</taxon>
    </lineage>
</organism>
<keyword evidence="6" id="KW-0460">Magnesium</keyword>
<dbReference type="GO" id="GO:0015095">
    <property type="term" value="F:magnesium ion transmembrane transporter activity"/>
    <property type="evidence" value="ECO:0007669"/>
    <property type="project" value="TreeGrafter"/>
</dbReference>
<gene>
    <name evidence="13" type="ordered locus">Celf_1779</name>
</gene>
<evidence type="ECO:0000256" key="8">
    <source>
        <dbReference type="ARBA" id="ARBA00023065"/>
    </source>
</evidence>
<proteinExistence type="inferred from homology"/>
<dbReference type="PANTHER" id="PTHR46494">
    <property type="entry name" value="CORA FAMILY METAL ION TRANSPORTER (EUROFUNG)"/>
    <property type="match status" value="1"/>
</dbReference>
<dbReference type="InterPro" id="IPR045861">
    <property type="entry name" value="CorA_cytoplasmic_dom"/>
</dbReference>